<feature type="transmembrane region" description="Helical" evidence="2">
    <location>
        <begin position="30"/>
        <end position="51"/>
    </location>
</feature>
<dbReference type="EMBL" id="NWSH01002167">
    <property type="protein sequence ID" value="PCG68996.1"/>
    <property type="molecule type" value="Genomic_DNA"/>
</dbReference>
<comment type="caution">
    <text evidence="3">The sequence shown here is derived from an EMBL/GenBank/DDBJ whole genome shotgun (WGS) entry which is preliminary data.</text>
</comment>
<name>A0A2A4JB53_HELVI</name>
<feature type="region of interest" description="Disordered" evidence="1">
    <location>
        <begin position="145"/>
        <end position="178"/>
    </location>
</feature>
<feature type="transmembrane region" description="Helical" evidence="2">
    <location>
        <begin position="63"/>
        <end position="84"/>
    </location>
</feature>
<evidence type="ECO:0000313" key="3">
    <source>
        <dbReference type="EMBL" id="PCG68996.1"/>
    </source>
</evidence>
<keyword evidence="2" id="KW-1133">Transmembrane helix</keyword>
<accession>A0A2A4JB53</accession>
<feature type="transmembrane region" description="Helical" evidence="2">
    <location>
        <begin position="96"/>
        <end position="118"/>
    </location>
</feature>
<keyword evidence="2" id="KW-0812">Transmembrane</keyword>
<keyword evidence="2" id="KW-0472">Membrane</keyword>
<organism evidence="3">
    <name type="scientific">Heliothis virescens</name>
    <name type="common">Tobacco budworm moth</name>
    <dbReference type="NCBI Taxonomy" id="7102"/>
    <lineage>
        <taxon>Eukaryota</taxon>
        <taxon>Metazoa</taxon>
        <taxon>Ecdysozoa</taxon>
        <taxon>Arthropoda</taxon>
        <taxon>Hexapoda</taxon>
        <taxon>Insecta</taxon>
        <taxon>Pterygota</taxon>
        <taxon>Neoptera</taxon>
        <taxon>Endopterygota</taxon>
        <taxon>Lepidoptera</taxon>
        <taxon>Glossata</taxon>
        <taxon>Ditrysia</taxon>
        <taxon>Noctuoidea</taxon>
        <taxon>Noctuidae</taxon>
        <taxon>Heliothinae</taxon>
        <taxon>Heliothis</taxon>
    </lineage>
</organism>
<evidence type="ECO:0008006" key="4">
    <source>
        <dbReference type="Google" id="ProtNLM"/>
    </source>
</evidence>
<sequence length="178" mass="19811">MLVVMVVGSTFLWRSYYPLEGAFYAALNRPAWACGVALLVLCCSFGHVPLVKSFLSWYPWVPLSRLSYGLYLTHTLLITRGVFITRNPQHNDYFEILNSTAGVIFWGCVAALLLWLLAEAPANKLLALCLKRRIKKIMTNQESNQATLSGNTSTSTMPTGSGHLNDNLPDTIHFSSKI</sequence>
<dbReference type="PANTHER" id="PTHR11161">
    <property type="entry name" value="O-ACYLTRANSFERASE"/>
    <property type="match status" value="1"/>
</dbReference>
<dbReference type="InterPro" id="IPR052728">
    <property type="entry name" value="O2_lipid_transport_reg"/>
</dbReference>
<evidence type="ECO:0000256" key="2">
    <source>
        <dbReference type="SAM" id="Phobius"/>
    </source>
</evidence>
<dbReference type="AlphaFoldDB" id="A0A2A4JB53"/>
<evidence type="ECO:0000256" key="1">
    <source>
        <dbReference type="SAM" id="MobiDB-lite"/>
    </source>
</evidence>
<gene>
    <name evidence="3" type="ORF">B5V51_4624</name>
</gene>
<proteinExistence type="predicted"/>
<dbReference type="PANTHER" id="PTHR11161:SF71">
    <property type="entry name" value="NOSE RESISTANT-TO-FLUOXETINE PROTEIN N-TERMINAL DOMAIN-CONTAINING PROTEIN"/>
    <property type="match status" value="1"/>
</dbReference>
<reference evidence="3" key="1">
    <citation type="submission" date="2017-09" db="EMBL/GenBank/DDBJ databases">
        <title>Contemporary evolution of a Lepidopteran species, Heliothis virescens, in response to modern agricultural practices.</title>
        <authorList>
            <person name="Fritz M.L."/>
            <person name="Deyonke A.M."/>
            <person name="Papanicolaou A."/>
            <person name="Micinski S."/>
            <person name="Westbrook J."/>
            <person name="Gould F."/>
        </authorList>
    </citation>
    <scope>NUCLEOTIDE SEQUENCE [LARGE SCALE GENOMIC DNA]</scope>
    <source>
        <strain evidence="3">HvINT-</strain>
        <tissue evidence="3">Whole body</tissue>
    </source>
</reference>
<protein>
    <recommendedName>
        <fullName evidence="4">Acyltransferase 3 domain-containing protein</fullName>
    </recommendedName>
</protein>
<feature type="compositionally biased region" description="Polar residues" evidence="1">
    <location>
        <begin position="145"/>
        <end position="164"/>
    </location>
</feature>